<sequence length="108" mass="12483">MYFGKDFCGFILMWCGNLVTVGTSDDKDISTTETGTSYKKPSTNRVHFTTSEMICLAFGYLLLFSFILVIGFNLPRRNRRKKIIFIERRGQDVNVEFHLSNGHLVIRH</sequence>
<protein>
    <submittedName>
        <fullName evidence="2">Uncharacterized protein</fullName>
    </submittedName>
</protein>
<comment type="caution">
    <text evidence="2">The sequence shown here is derived from an EMBL/GenBank/DDBJ whole genome shotgun (WGS) entry which is preliminary data.</text>
</comment>
<keyword evidence="3" id="KW-1185">Reference proteome</keyword>
<gene>
    <name evidence="2" type="ORF">CVLEPA_LOCUS20706</name>
</gene>
<evidence type="ECO:0000313" key="2">
    <source>
        <dbReference type="EMBL" id="CAK8688722.1"/>
    </source>
</evidence>
<organism evidence="2 3">
    <name type="scientific">Clavelina lepadiformis</name>
    <name type="common">Light-bulb sea squirt</name>
    <name type="synonym">Ascidia lepadiformis</name>
    <dbReference type="NCBI Taxonomy" id="159417"/>
    <lineage>
        <taxon>Eukaryota</taxon>
        <taxon>Metazoa</taxon>
        <taxon>Chordata</taxon>
        <taxon>Tunicata</taxon>
        <taxon>Ascidiacea</taxon>
        <taxon>Aplousobranchia</taxon>
        <taxon>Clavelinidae</taxon>
        <taxon>Clavelina</taxon>
    </lineage>
</organism>
<evidence type="ECO:0000256" key="1">
    <source>
        <dbReference type="SAM" id="Phobius"/>
    </source>
</evidence>
<keyword evidence="1" id="KW-0812">Transmembrane</keyword>
<name>A0ABP0GBN6_CLALP</name>
<keyword evidence="1" id="KW-1133">Transmembrane helix</keyword>
<keyword evidence="1" id="KW-0472">Membrane</keyword>
<dbReference type="Proteomes" id="UP001642483">
    <property type="component" value="Unassembled WGS sequence"/>
</dbReference>
<accession>A0ABP0GBN6</accession>
<evidence type="ECO:0000313" key="3">
    <source>
        <dbReference type="Proteomes" id="UP001642483"/>
    </source>
</evidence>
<reference evidence="2 3" key="1">
    <citation type="submission" date="2024-02" db="EMBL/GenBank/DDBJ databases">
        <authorList>
            <person name="Daric V."/>
            <person name="Darras S."/>
        </authorList>
    </citation>
    <scope>NUCLEOTIDE SEQUENCE [LARGE SCALE GENOMIC DNA]</scope>
</reference>
<proteinExistence type="predicted"/>
<feature type="transmembrane region" description="Helical" evidence="1">
    <location>
        <begin position="53"/>
        <end position="74"/>
    </location>
</feature>
<dbReference type="EMBL" id="CAWYQH010000108">
    <property type="protein sequence ID" value="CAK8688722.1"/>
    <property type="molecule type" value="Genomic_DNA"/>
</dbReference>